<dbReference type="PANTHER" id="PTHR42770:SF15">
    <property type="entry name" value="GLUTAMATE_GAMMA-AMINOBUTYRATE ANTIPORTER-RELATED"/>
    <property type="match status" value="1"/>
</dbReference>
<reference evidence="9" key="1">
    <citation type="journal article" date="2019" name="Int. J. Syst. Evol. Microbiol.">
        <title>The Global Catalogue of Microorganisms (GCM) 10K type strain sequencing project: providing services to taxonomists for standard genome sequencing and annotation.</title>
        <authorList>
            <consortium name="The Broad Institute Genomics Platform"/>
            <consortium name="The Broad Institute Genome Sequencing Center for Infectious Disease"/>
            <person name="Wu L."/>
            <person name="Ma J."/>
        </authorList>
    </citation>
    <scope>NUCLEOTIDE SEQUENCE [LARGE SCALE GENOMIC DNA]</scope>
    <source>
        <strain evidence="9">CCM 8925</strain>
    </source>
</reference>
<evidence type="ECO:0000256" key="4">
    <source>
        <dbReference type="ARBA" id="ARBA00022692"/>
    </source>
</evidence>
<dbReference type="PIRSF" id="PIRSF006060">
    <property type="entry name" value="AA_transporter"/>
    <property type="match status" value="1"/>
</dbReference>
<gene>
    <name evidence="8" type="ORF">ACFQZ7_09070</name>
</gene>
<evidence type="ECO:0000256" key="3">
    <source>
        <dbReference type="ARBA" id="ARBA00022475"/>
    </source>
</evidence>
<feature type="transmembrane region" description="Helical" evidence="7">
    <location>
        <begin position="81"/>
        <end position="98"/>
    </location>
</feature>
<evidence type="ECO:0000313" key="8">
    <source>
        <dbReference type="EMBL" id="MFD0897871.1"/>
    </source>
</evidence>
<evidence type="ECO:0000256" key="7">
    <source>
        <dbReference type="SAM" id="Phobius"/>
    </source>
</evidence>
<dbReference type="RefSeq" id="WP_137638176.1">
    <property type="nucleotide sequence ID" value="NZ_BJDN01000019.1"/>
</dbReference>
<dbReference type="PANTHER" id="PTHR42770">
    <property type="entry name" value="AMINO ACID TRANSPORTER-RELATED"/>
    <property type="match status" value="1"/>
</dbReference>
<proteinExistence type="predicted"/>
<keyword evidence="5 7" id="KW-1133">Transmembrane helix</keyword>
<feature type="transmembrane region" description="Helical" evidence="7">
    <location>
        <begin position="234"/>
        <end position="258"/>
    </location>
</feature>
<keyword evidence="4 7" id="KW-0812">Transmembrane</keyword>
<name>A0ABW3EFK5_9LACO</name>
<dbReference type="EMBL" id="JBHTIO010000042">
    <property type="protein sequence ID" value="MFD0897871.1"/>
    <property type="molecule type" value="Genomic_DNA"/>
</dbReference>
<feature type="transmembrane region" description="Helical" evidence="7">
    <location>
        <begin position="415"/>
        <end position="434"/>
    </location>
</feature>
<feature type="transmembrane region" description="Helical" evidence="7">
    <location>
        <begin position="154"/>
        <end position="175"/>
    </location>
</feature>
<organism evidence="8 9">
    <name type="scientific">Loigolactobacillus binensis</name>
    <dbReference type="NCBI Taxonomy" id="2559922"/>
    <lineage>
        <taxon>Bacteria</taxon>
        <taxon>Bacillati</taxon>
        <taxon>Bacillota</taxon>
        <taxon>Bacilli</taxon>
        <taxon>Lactobacillales</taxon>
        <taxon>Lactobacillaceae</taxon>
        <taxon>Loigolactobacillus</taxon>
    </lineage>
</organism>
<keyword evidence="9" id="KW-1185">Reference proteome</keyword>
<keyword evidence="6 7" id="KW-0472">Membrane</keyword>
<dbReference type="Proteomes" id="UP001597104">
    <property type="component" value="Unassembled WGS sequence"/>
</dbReference>
<feature type="transmembrane region" description="Helical" evidence="7">
    <location>
        <begin position="118"/>
        <end position="142"/>
    </location>
</feature>
<keyword evidence="3" id="KW-1003">Cell membrane</keyword>
<dbReference type="InterPro" id="IPR050367">
    <property type="entry name" value="APC_superfamily"/>
</dbReference>
<dbReference type="InterPro" id="IPR002293">
    <property type="entry name" value="AA/rel_permease1"/>
</dbReference>
<sequence length="477" mass="53681">MKKKQLFWYNIAFIAFASVWGLGNVVNNFTLEGMSVVTSWLLIAILYFIPYTLIVGQLGATFKNDESGVAAWIRELTTPKIAYLAAWTFWVVNITYLAQKPQTILIAFSWLLRGNGDFVNQVASIWVQLICLGIFLFFLWLASRGIVTLKRIGSIAGIGLIIMSLLFIILAFAAFKFSHVTVATQHMAAIKTYLPKWDLNYLTTISMLVFAVGGAEKIAPYVNKTQNAGREFPLGMIALAVLVIFSALSGSIAMGLLFNAKHIPKDLLANGAYYAFAKLDNYYHVGHLFQILYAIANALEQIAALLFSIDAPLKMLLGDHADFHYIPRKLVKRNKHDALINGYLLTGVLVSILIILPALYIGNMNELFDWLLNLNSVVLPMRFLWVFAAFILLNRQFKHYQSDFYFIKRPLLGKLIGGWCFLFTAFACLLGMIPKTSGATWWTQLELNIATPIIFVLLGVILPVIARWQNRQRVMTK</sequence>
<evidence type="ECO:0000256" key="6">
    <source>
        <dbReference type="ARBA" id="ARBA00023136"/>
    </source>
</evidence>
<keyword evidence="2" id="KW-0813">Transport</keyword>
<accession>A0ABW3EFK5</accession>
<comment type="subcellular location">
    <subcellularLocation>
        <location evidence="1">Cell membrane</location>
        <topology evidence="1">Multi-pass membrane protein</topology>
    </subcellularLocation>
</comment>
<evidence type="ECO:0000256" key="1">
    <source>
        <dbReference type="ARBA" id="ARBA00004651"/>
    </source>
</evidence>
<evidence type="ECO:0000256" key="5">
    <source>
        <dbReference type="ARBA" id="ARBA00022989"/>
    </source>
</evidence>
<feature type="transmembrane region" description="Helical" evidence="7">
    <location>
        <begin position="7"/>
        <end position="26"/>
    </location>
</feature>
<feature type="transmembrane region" description="Helical" evidence="7">
    <location>
        <begin position="374"/>
        <end position="394"/>
    </location>
</feature>
<evidence type="ECO:0000313" key="9">
    <source>
        <dbReference type="Proteomes" id="UP001597104"/>
    </source>
</evidence>
<dbReference type="Pfam" id="PF13520">
    <property type="entry name" value="AA_permease_2"/>
    <property type="match status" value="1"/>
</dbReference>
<feature type="transmembrane region" description="Helical" evidence="7">
    <location>
        <begin position="338"/>
        <end position="362"/>
    </location>
</feature>
<protein>
    <submittedName>
        <fullName evidence="8">APC family permease</fullName>
    </submittedName>
</protein>
<feature type="transmembrane region" description="Helical" evidence="7">
    <location>
        <begin position="201"/>
        <end position="222"/>
    </location>
</feature>
<dbReference type="Gene3D" id="1.20.1740.10">
    <property type="entry name" value="Amino acid/polyamine transporter I"/>
    <property type="match status" value="1"/>
</dbReference>
<comment type="caution">
    <text evidence="8">The sequence shown here is derived from an EMBL/GenBank/DDBJ whole genome shotgun (WGS) entry which is preliminary data.</text>
</comment>
<feature type="transmembrane region" description="Helical" evidence="7">
    <location>
        <begin position="288"/>
        <end position="307"/>
    </location>
</feature>
<feature type="transmembrane region" description="Helical" evidence="7">
    <location>
        <begin position="38"/>
        <end position="60"/>
    </location>
</feature>
<evidence type="ECO:0000256" key="2">
    <source>
        <dbReference type="ARBA" id="ARBA00022448"/>
    </source>
</evidence>
<feature type="transmembrane region" description="Helical" evidence="7">
    <location>
        <begin position="449"/>
        <end position="468"/>
    </location>
</feature>